<evidence type="ECO:0000256" key="8">
    <source>
        <dbReference type="SAM" id="Phobius"/>
    </source>
</evidence>
<dbReference type="Proteomes" id="UP001388673">
    <property type="component" value="Unassembled WGS sequence"/>
</dbReference>
<feature type="transmembrane region" description="Helical" evidence="8">
    <location>
        <begin position="193"/>
        <end position="213"/>
    </location>
</feature>
<feature type="transmembrane region" description="Helical" evidence="8">
    <location>
        <begin position="225"/>
        <end position="242"/>
    </location>
</feature>
<dbReference type="Gene3D" id="1.20.1560.10">
    <property type="entry name" value="ABC transporter type 1, transmembrane domain"/>
    <property type="match status" value="1"/>
</dbReference>
<dbReference type="KEGG" id="kne:92179645"/>
<proteinExistence type="predicted"/>
<evidence type="ECO:0000256" key="3">
    <source>
        <dbReference type="ARBA" id="ARBA00022741"/>
    </source>
</evidence>
<feature type="transmembrane region" description="Helical" evidence="8">
    <location>
        <begin position="262"/>
        <end position="280"/>
    </location>
</feature>
<evidence type="ECO:0000259" key="9">
    <source>
        <dbReference type="PROSITE" id="PS50929"/>
    </source>
</evidence>
<keyword evidence="2 8" id="KW-0812">Transmembrane</keyword>
<dbReference type="GO" id="GO:0140359">
    <property type="term" value="F:ABC-type transporter activity"/>
    <property type="evidence" value="ECO:0007669"/>
    <property type="project" value="InterPro"/>
</dbReference>
<keyword evidence="4" id="KW-0067">ATP-binding</keyword>
<dbReference type="RefSeq" id="XP_066804189.1">
    <property type="nucleotide sequence ID" value="XM_066945500.1"/>
</dbReference>
<evidence type="ECO:0000256" key="2">
    <source>
        <dbReference type="ARBA" id="ARBA00022692"/>
    </source>
</evidence>
<keyword evidence="3" id="KW-0547">Nucleotide-binding</keyword>
<keyword evidence="5 8" id="KW-1133">Transmembrane helix</keyword>
<evidence type="ECO:0000313" key="10">
    <source>
        <dbReference type="EMBL" id="KAK8861564.1"/>
    </source>
</evidence>
<dbReference type="PANTHER" id="PTHR24223:SF356">
    <property type="entry name" value="ATP-BINDING CASSETTE TRANSPORTER ABC4"/>
    <property type="match status" value="1"/>
</dbReference>
<evidence type="ECO:0000256" key="1">
    <source>
        <dbReference type="ARBA" id="ARBA00022448"/>
    </source>
</evidence>
<feature type="region of interest" description="Disordered" evidence="7">
    <location>
        <begin position="500"/>
        <end position="549"/>
    </location>
</feature>
<dbReference type="CDD" id="cd18596">
    <property type="entry name" value="ABC_6TM_VMR1_D1_like"/>
    <property type="match status" value="1"/>
</dbReference>
<keyword evidence="6 8" id="KW-0472">Membrane</keyword>
<evidence type="ECO:0000256" key="4">
    <source>
        <dbReference type="ARBA" id="ARBA00022840"/>
    </source>
</evidence>
<evidence type="ECO:0000313" key="11">
    <source>
        <dbReference type="Proteomes" id="UP001388673"/>
    </source>
</evidence>
<dbReference type="InterPro" id="IPR036640">
    <property type="entry name" value="ABC1_TM_sf"/>
</dbReference>
<reference evidence="10 11" key="1">
    <citation type="journal article" date="2024" name="bioRxiv">
        <title>Comparative genomics of Cryptococcus and Kwoniella reveals pathogenesis evolution and contrasting karyotype dynamics via intercentromeric recombination or chromosome fusion.</title>
        <authorList>
            <person name="Coelho M.A."/>
            <person name="David-Palma M."/>
            <person name="Shea T."/>
            <person name="Bowers K."/>
            <person name="McGinley-Smith S."/>
            <person name="Mohammad A.W."/>
            <person name="Gnirke A."/>
            <person name="Yurkov A.M."/>
            <person name="Nowrousian M."/>
            <person name="Sun S."/>
            <person name="Cuomo C.A."/>
            <person name="Heitman J."/>
        </authorList>
    </citation>
    <scope>NUCLEOTIDE SEQUENCE [LARGE SCALE GENOMIC DNA]</scope>
    <source>
        <strain evidence="10 11">CBS 13917</strain>
    </source>
</reference>
<comment type="caution">
    <text evidence="10">The sequence shown here is derived from an EMBL/GenBank/DDBJ whole genome shotgun (WGS) entry which is preliminary data.</text>
</comment>
<dbReference type="InterPro" id="IPR050173">
    <property type="entry name" value="ABC_transporter_C-like"/>
</dbReference>
<dbReference type="Pfam" id="PF00664">
    <property type="entry name" value="ABC_membrane"/>
    <property type="match status" value="2"/>
</dbReference>
<accession>A0AAW0YSJ9</accession>
<keyword evidence="11" id="KW-1185">Reference proteome</keyword>
<dbReference type="SUPFAM" id="SSF90123">
    <property type="entry name" value="ABC transporter transmembrane region"/>
    <property type="match status" value="1"/>
</dbReference>
<protein>
    <recommendedName>
        <fullName evidence="9">ABC transmembrane type-1 domain-containing protein</fullName>
    </recommendedName>
</protein>
<dbReference type="GO" id="GO:0016020">
    <property type="term" value="C:membrane"/>
    <property type="evidence" value="ECO:0007669"/>
    <property type="project" value="InterPro"/>
</dbReference>
<organism evidence="10 11">
    <name type="scientific">Kwoniella newhampshirensis</name>
    <dbReference type="NCBI Taxonomy" id="1651941"/>
    <lineage>
        <taxon>Eukaryota</taxon>
        <taxon>Fungi</taxon>
        <taxon>Dikarya</taxon>
        <taxon>Basidiomycota</taxon>
        <taxon>Agaricomycotina</taxon>
        <taxon>Tremellomycetes</taxon>
        <taxon>Tremellales</taxon>
        <taxon>Cryptococcaceae</taxon>
        <taxon>Kwoniella</taxon>
    </lineage>
</organism>
<dbReference type="PROSITE" id="PS50929">
    <property type="entry name" value="ABC_TM1F"/>
    <property type="match status" value="1"/>
</dbReference>
<feature type="transmembrane region" description="Helical" evidence="8">
    <location>
        <begin position="35"/>
        <end position="55"/>
    </location>
</feature>
<feature type="transmembrane region" description="Helical" evidence="8">
    <location>
        <begin position="687"/>
        <end position="707"/>
    </location>
</feature>
<sequence>MKIDQSILSAVPELVEVARSSKKNSPPPFILRHTLYFLPLLVVISIAILILSYIIPRLYKLVRKLFTSKRYQPIALADDDEDVDGSELPPTPVTMPSGGFMSDFRAHIRSMKEYGSVLFGFEVLRTLCLGALLGLSVYAAIQAESPDKKSSMGLLENGVEDMAKHWGKKHGEKKHHKGKHNKSTLDEYSSLEWGEFGVCGFYTYTLIISFLLLTLRPATPLRRHLITHLDILLLLGFALYAYRDIWPLCTFNLVPADIANAITWSRVALLSVVAVVIPLIRPRTYIPVDPANPTPEEDIHPEQTAPLLFYVFFEFMTGLVLRAWKSPALPYEQLHPLADYDRAEYLYKQHMTELDPIRRRERGLKDRNLVISLAVVFKKEIIIVAVTAALSAIAELSGSVGINQLLSYLETDGKGHTIKPFVWVLFLFLGPTLGSLFIQFYIFTTTRALVRSEALLTQLLFDHALRLRMKDSVDDEDEEKPETIKDALPAINVEEVVDLPPGVPTENLVNTDDSNDSTEVGSSSGSNQDKNAEQQAVDRKAAADDEANKTKGQGLAGKINVLMASDIESVIEGRDLALIFVYTPIQFALCVVLLYKILSWSSFIGMIVMAATLPAPGLLTKMSADVQRKRMSATDSRVDTITEAIGALRIIKMFGWENRIKQRVAAKREDELDLLWKRRLLELATNLLNIILPVLTMTVTFAMYTLVQKRQLTAAKGENLKLIQKLIIL</sequence>
<dbReference type="EMBL" id="JBCAWK010000004">
    <property type="protein sequence ID" value="KAK8861564.1"/>
    <property type="molecule type" value="Genomic_DNA"/>
</dbReference>
<dbReference type="AlphaFoldDB" id="A0AAW0YSJ9"/>
<evidence type="ECO:0000256" key="5">
    <source>
        <dbReference type="ARBA" id="ARBA00022989"/>
    </source>
</evidence>
<dbReference type="GO" id="GO:0005524">
    <property type="term" value="F:ATP binding"/>
    <property type="evidence" value="ECO:0007669"/>
    <property type="project" value="UniProtKB-KW"/>
</dbReference>
<dbReference type="PANTHER" id="PTHR24223">
    <property type="entry name" value="ATP-BINDING CASSETTE SUB-FAMILY C"/>
    <property type="match status" value="1"/>
</dbReference>
<feature type="transmembrane region" description="Helical" evidence="8">
    <location>
        <begin position="576"/>
        <end position="595"/>
    </location>
</feature>
<name>A0AAW0YSJ9_9TREE</name>
<feature type="domain" description="ABC transmembrane type-1" evidence="9">
    <location>
        <begin position="382"/>
        <end position="715"/>
    </location>
</feature>
<feature type="transmembrane region" description="Helical" evidence="8">
    <location>
        <begin position="422"/>
        <end position="443"/>
    </location>
</feature>
<keyword evidence="1" id="KW-0813">Transport</keyword>
<feature type="transmembrane region" description="Helical" evidence="8">
    <location>
        <begin position="601"/>
        <end position="620"/>
    </location>
</feature>
<dbReference type="InterPro" id="IPR011527">
    <property type="entry name" value="ABC1_TM_dom"/>
</dbReference>
<dbReference type="GeneID" id="92179645"/>
<gene>
    <name evidence="10" type="ORF">IAR55_002386</name>
</gene>
<feature type="compositionally biased region" description="Polar residues" evidence="7">
    <location>
        <begin position="507"/>
        <end position="529"/>
    </location>
</feature>
<feature type="transmembrane region" description="Helical" evidence="8">
    <location>
        <begin position="117"/>
        <end position="141"/>
    </location>
</feature>
<evidence type="ECO:0000256" key="6">
    <source>
        <dbReference type="ARBA" id="ARBA00023136"/>
    </source>
</evidence>
<feature type="compositionally biased region" description="Basic and acidic residues" evidence="7">
    <location>
        <begin position="530"/>
        <end position="549"/>
    </location>
</feature>
<evidence type="ECO:0000256" key="7">
    <source>
        <dbReference type="SAM" id="MobiDB-lite"/>
    </source>
</evidence>